<feature type="domain" description="Ig-like" evidence="5">
    <location>
        <begin position="247"/>
        <end position="335"/>
    </location>
</feature>
<dbReference type="SMART" id="SM00409">
    <property type="entry name" value="IG"/>
    <property type="match status" value="8"/>
</dbReference>
<dbReference type="InterPro" id="IPR013783">
    <property type="entry name" value="Ig-like_fold"/>
</dbReference>
<dbReference type="SMART" id="SM00408">
    <property type="entry name" value="IGc2"/>
    <property type="match status" value="6"/>
</dbReference>
<dbReference type="GO" id="GO:0019899">
    <property type="term" value="F:enzyme binding"/>
    <property type="evidence" value="ECO:0007669"/>
    <property type="project" value="UniProtKB-ARBA"/>
</dbReference>
<sequence>MKYEEDTGKTSIRIYKPQIAQSGTVRVTAENEAGSAEATATLKVDKKAEVPKFTSNMDDRQVNEGDTVKYTSTVEGYPEPTVEWLLNGEPVSKHPNITVTDDAGKHTIEIKEITPEQSGELSCQATNTAGMKKQNVTLNVKRVGEAPTFASNLEDRLVTEGEVTIMEAKLNPVKPKPTITWLRDGKEFKSDDHFVLTEQEDGTLQLKIVTTKMEDKCRITIKAENYFGTAECSASLGVIKPRPMAKPAFQSDIAPIHLTEGDSLQTKLLITGDPTPFVKWYINNQLVCPTEDTEITNADGVYSLVIHGVTADMTGKIKCVAYNKMGEATTEGELKVVAPIPVEFETSLCDATCREGDTLKLKAVLLGEPTPVVSWYVNGKKLEESQNIKIHAEKGTYTVTIKDITCDYSGKVVCEAINEYGKASSEAMLLVLPRGEPPDFLEWLSNVRARQGSKVVHKVVFTGDPKPVLTWYINNKEVKNSSEISIVTDDKTSTLTINSFNPEVHVGEIICKAENDAGEVSCTANMVTYTSEMFSESESEAQAEEVIADDMTLTDEESLREELQRTPTPVMAPKFITKIKDSRAKRGHEAIFECVVPDTKGVVCKWLKDGKEIELIARIRVQSRTIEGHITQELIIEDVRPEDAGKYTVIVENTAGRDVCEATLTVVEELDKLPERAPEFVVQLQDKSVKATDKVTFECKVVGEPQPNVVWYHDNKVLEELAKEIIIEHEEGIQRLVITSTEVKHEGKYSCVAVNSAGTSRTEAKLDVYAPLAPTFTKSLTDQSITIGEQLILFCSVKGVPQPTVEFYHETERMTSSSRVSIEHDASNTHWRVLIKQSEQQDLGKYHAVAKNSVGSAISEAKVEQKSVAPVIEQGLKSTTVT</sequence>
<dbReference type="OrthoDB" id="5969272at2759"/>
<feature type="non-terminal residue" evidence="6">
    <location>
        <position position="882"/>
    </location>
</feature>
<dbReference type="GO" id="GO:0048468">
    <property type="term" value="P:cell development"/>
    <property type="evidence" value="ECO:0007669"/>
    <property type="project" value="UniProtKB-ARBA"/>
</dbReference>
<feature type="domain" description="Ig-like" evidence="5">
    <location>
        <begin position="341"/>
        <end position="430"/>
    </location>
</feature>
<dbReference type="PROSITE" id="PS50835">
    <property type="entry name" value="IG_LIKE"/>
    <property type="match status" value="8"/>
</dbReference>
<feature type="domain" description="Ig-like" evidence="5">
    <location>
        <begin position="774"/>
        <end position="864"/>
    </location>
</feature>
<feature type="domain" description="Ig-like" evidence="5">
    <location>
        <begin position="438"/>
        <end position="528"/>
    </location>
</feature>
<feature type="domain" description="Ig-like" evidence="5">
    <location>
        <begin position="51"/>
        <end position="139"/>
    </location>
</feature>
<dbReference type="Proteomes" id="UP000053660">
    <property type="component" value="Unassembled WGS sequence"/>
</dbReference>
<gene>
    <name evidence="6" type="ORF">OESDEN_13297</name>
</gene>
<name>A0A0B1SPQ3_OESDE</name>
<comment type="subcellular location">
    <subcellularLocation>
        <location evidence="1">Cytoplasm</location>
        <location evidence="1">Myofibril</location>
        <location evidence="1">Sarcomere</location>
        <location evidence="1">A band</location>
    </subcellularLocation>
</comment>
<dbReference type="Gene3D" id="2.60.40.10">
    <property type="entry name" value="Immunoglobulins"/>
    <property type="match status" value="8"/>
</dbReference>
<dbReference type="InterPro" id="IPR003598">
    <property type="entry name" value="Ig_sub2"/>
</dbReference>
<dbReference type="InterPro" id="IPR036179">
    <property type="entry name" value="Ig-like_dom_sf"/>
</dbReference>
<dbReference type="SUPFAM" id="SSF48726">
    <property type="entry name" value="Immunoglobulin"/>
    <property type="match status" value="8"/>
</dbReference>
<feature type="domain" description="Ig-like" evidence="5">
    <location>
        <begin position="678"/>
        <end position="767"/>
    </location>
</feature>
<dbReference type="InterPro" id="IPR007110">
    <property type="entry name" value="Ig-like_dom"/>
</dbReference>
<evidence type="ECO:0000256" key="4">
    <source>
        <dbReference type="ARBA" id="ARBA00023319"/>
    </source>
</evidence>
<reference evidence="6 7" key="1">
    <citation type="submission" date="2014-03" db="EMBL/GenBank/DDBJ databases">
        <title>Draft genome of the hookworm Oesophagostomum dentatum.</title>
        <authorList>
            <person name="Mitreva M."/>
        </authorList>
    </citation>
    <scope>NUCLEOTIDE SEQUENCE [LARGE SCALE GENOMIC DNA]</scope>
    <source>
        <strain evidence="6 7">OD-Hann</strain>
    </source>
</reference>
<dbReference type="PANTHER" id="PTHR10075">
    <property type="entry name" value="BASIGIN RELATED"/>
    <property type="match status" value="1"/>
</dbReference>
<keyword evidence="7" id="KW-1185">Reference proteome</keyword>
<dbReference type="FunFam" id="2.60.40.10:FF:000107">
    <property type="entry name" value="Myosin, light chain kinase a"/>
    <property type="match status" value="5"/>
</dbReference>
<evidence type="ECO:0000256" key="1">
    <source>
        <dbReference type="ARBA" id="ARBA00004161"/>
    </source>
</evidence>
<evidence type="ECO:0000259" key="5">
    <source>
        <dbReference type="PROSITE" id="PS50835"/>
    </source>
</evidence>
<dbReference type="FunFam" id="2.60.40.10:FF:000344">
    <property type="entry name" value="Muscle M-line assembly protein unc-89"/>
    <property type="match status" value="2"/>
</dbReference>
<dbReference type="GO" id="GO:0045989">
    <property type="term" value="P:positive regulation of striated muscle contraction"/>
    <property type="evidence" value="ECO:0007669"/>
    <property type="project" value="UniProtKB-ARBA"/>
</dbReference>
<dbReference type="Pfam" id="PF07679">
    <property type="entry name" value="I-set"/>
    <property type="match status" value="8"/>
</dbReference>
<keyword evidence="3" id="KW-0677">Repeat</keyword>
<dbReference type="InterPro" id="IPR013098">
    <property type="entry name" value="Ig_I-set"/>
</dbReference>
<evidence type="ECO:0000256" key="2">
    <source>
        <dbReference type="ARBA" id="ARBA00022490"/>
    </source>
</evidence>
<dbReference type="EMBL" id="KN559007">
    <property type="protein sequence ID" value="KHJ86939.1"/>
    <property type="molecule type" value="Genomic_DNA"/>
</dbReference>
<evidence type="ECO:0000313" key="6">
    <source>
        <dbReference type="EMBL" id="KHJ86939.1"/>
    </source>
</evidence>
<feature type="domain" description="Ig-like" evidence="5">
    <location>
        <begin position="147"/>
        <end position="235"/>
    </location>
</feature>
<accession>A0A0B1SPQ3</accession>
<dbReference type="PANTHER" id="PTHR10075:SF101">
    <property type="entry name" value="ZWEI IG DOMAIN PROTEIN ZIG-3"/>
    <property type="match status" value="1"/>
</dbReference>
<dbReference type="GO" id="GO:0031672">
    <property type="term" value="C:A band"/>
    <property type="evidence" value="ECO:0007669"/>
    <property type="project" value="UniProtKB-SubCell"/>
</dbReference>
<proteinExistence type="predicted"/>
<evidence type="ECO:0000313" key="7">
    <source>
        <dbReference type="Proteomes" id="UP000053660"/>
    </source>
</evidence>
<dbReference type="GO" id="GO:0060298">
    <property type="term" value="P:positive regulation of sarcomere organization"/>
    <property type="evidence" value="ECO:0007669"/>
    <property type="project" value="UniProtKB-ARBA"/>
</dbReference>
<organism evidence="6 7">
    <name type="scientific">Oesophagostomum dentatum</name>
    <name type="common">Nodular worm</name>
    <dbReference type="NCBI Taxonomy" id="61180"/>
    <lineage>
        <taxon>Eukaryota</taxon>
        <taxon>Metazoa</taxon>
        <taxon>Ecdysozoa</taxon>
        <taxon>Nematoda</taxon>
        <taxon>Chromadorea</taxon>
        <taxon>Rhabditida</taxon>
        <taxon>Rhabditina</taxon>
        <taxon>Rhabditomorpha</taxon>
        <taxon>Strongyloidea</taxon>
        <taxon>Strongylidae</taxon>
        <taxon>Oesophagostomum</taxon>
    </lineage>
</organism>
<keyword evidence="2" id="KW-0963">Cytoplasm</keyword>
<keyword evidence="4" id="KW-0393">Immunoglobulin domain</keyword>
<dbReference type="AlphaFoldDB" id="A0A0B1SPQ3"/>
<protein>
    <submittedName>
        <fullName evidence="6">Immunoglobulin I-set domain protein</fullName>
    </submittedName>
</protein>
<dbReference type="FunFam" id="2.60.40.10:FF:000425">
    <property type="entry name" value="Myosin light chain kinase"/>
    <property type="match status" value="1"/>
</dbReference>
<feature type="domain" description="Ig-like" evidence="5">
    <location>
        <begin position="573"/>
        <end position="665"/>
    </location>
</feature>
<dbReference type="InterPro" id="IPR003599">
    <property type="entry name" value="Ig_sub"/>
</dbReference>
<evidence type="ECO:0000256" key="3">
    <source>
        <dbReference type="ARBA" id="ARBA00022737"/>
    </source>
</evidence>
<dbReference type="GO" id="GO:0040017">
    <property type="term" value="P:positive regulation of locomotion"/>
    <property type="evidence" value="ECO:0007669"/>
    <property type="project" value="UniProtKB-ARBA"/>
</dbReference>